<evidence type="ECO:0000313" key="2">
    <source>
        <dbReference type="EMBL" id="MBU3079043.1"/>
    </source>
</evidence>
<gene>
    <name evidence="2" type="ORF">KOF26_14370</name>
</gene>
<keyword evidence="1" id="KW-0732">Signal</keyword>
<protein>
    <submittedName>
        <fullName evidence="2">Uncharacterized protein</fullName>
    </submittedName>
</protein>
<keyword evidence="3" id="KW-1185">Reference proteome</keyword>
<dbReference type="PROSITE" id="PS51257">
    <property type="entry name" value="PROKAR_LIPOPROTEIN"/>
    <property type="match status" value="1"/>
</dbReference>
<accession>A0ABS6BL58</accession>
<evidence type="ECO:0000256" key="1">
    <source>
        <dbReference type="SAM" id="SignalP"/>
    </source>
</evidence>
<organism evidence="2 3">
    <name type="scientific">Sphingomonas quercus</name>
    <dbReference type="NCBI Taxonomy" id="2842451"/>
    <lineage>
        <taxon>Bacteria</taxon>
        <taxon>Pseudomonadati</taxon>
        <taxon>Pseudomonadota</taxon>
        <taxon>Alphaproteobacteria</taxon>
        <taxon>Sphingomonadales</taxon>
        <taxon>Sphingomonadaceae</taxon>
        <taxon>Sphingomonas</taxon>
    </lineage>
</organism>
<dbReference type="Proteomes" id="UP000776276">
    <property type="component" value="Unassembled WGS sequence"/>
</dbReference>
<evidence type="ECO:0000313" key="3">
    <source>
        <dbReference type="Proteomes" id="UP000776276"/>
    </source>
</evidence>
<dbReference type="EMBL" id="JAHKRT010000008">
    <property type="protein sequence ID" value="MBU3079043.1"/>
    <property type="molecule type" value="Genomic_DNA"/>
</dbReference>
<feature type="chain" id="PRO_5045639455" evidence="1">
    <location>
        <begin position="24"/>
        <end position="221"/>
    </location>
</feature>
<dbReference type="RefSeq" id="WP_216326417.1">
    <property type="nucleotide sequence ID" value="NZ_JAHKRT010000008.1"/>
</dbReference>
<reference evidence="2 3" key="1">
    <citation type="submission" date="2021-06" db="EMBL/GenBank/DDBJ databases">
        <title>Sphingomonas sp. XMGL2, whole genome shotgun sequencing project.</title>
        <authorList>
            <person name="Zhao G."/>
            <person name="Shen L."/>
        </authorList>
    </citation>
    <scope>NUCLEOTIDE SEQUENCE [LARGE SCALE GENOMIC DNA]</scope>
    <source>
        <strain evidence="2 3">XMGL2</strain>
    </source>
</reference>
<comment type="caution">
    <text evidence="2">The sequence shown here is derived from an EMBL/GenBank/DDBJ whole genome shotgun (WGS) entry which is preliminary data.</text>
</comment>
<feature type="signal peptide" evidence="1">
    <location>
        <begin position="1"/>
        <end position="23"/>
    </location>
</feature>
<sequence length="221" mass="23280">MSRFPKSLAFASLVAVLALSACADKNELAIDAGGVGQRITRSICPAVAVPTYLGDVTLFNPPSSHAAAAIDVVGALTDIRADCNGDSEAPTLDSNVTFRVDARRENVQGARDVTFPYFATIVRGGTNIVSKQVGQVTLHFADGQARASATASAHASIQRSVATLPEAVRNQITRKRRPTDADASVDPLADPKVRNAVNSASFELLLGFQLDDAQLAYNATR</sequence>
<proteinExistence type="predicted"/>
<name>A0ABS6BL58_9SPHN</name>